<dbReference type="Gene3D" id="2.60.120.620">
    <property type="entry name" value="q2cbj1_9rhob like domain"/>
    <property type="match status" value="1"/>
</dbReference>
<dbReference type="InterPro" id="IPR051961">
    <property type="entry name" value="Fungal_Metabolite_Diox"/>
</dbReference>
<dbReference type="Proteomes" id="UP000013827">
    <property type="component" value="Unassembled WGS sequence"/>
</dbReference>
<organism evidence="1 2">
    <name type="scientific">Emiliania huxleyi (strain CCMP1516)</name>
    <dbReference type="NCBI Taxonomy" id="280463"/>
    <lineage>
        <taxon>Eukaryota</taxon>
        <taxon>Haptista</taxon>
        <taxon>Haptophyta</taxon>
        <taxon>Prymnesiophyceae</taxon>
        <taxon>Isochrysidales</taxon>
        <taxon>Noelaerhabdaceae</taxon>
        <taxon>Emiliania</taxon>
    </lineage>
</organism>
<dbReference type="PANTHER" id="PTHR37563">
    <property type="entry name" value="PHYTANOYL-COA DIOXYGENASE FAMILY PROTEIN (AFU_ORTHOLOGUE AFUA_2G03330)"/>
    <property type="match status" value="1"/>
</dbReference>
<dbReference type="AlphaFoldDB" id="A0A0D3KBP0"/>
<dbReference type="PANTHER" id="PTHR37563:SF2">
    <property type="entry name" value="PHYTANOYL-COA DIOXYGENASE FAMILY PROTEIN (AFU_ORTHOLOGUE AFUA_2G03330)"/>
    <property type="match status" value="1"/>
</dbReference>
<dbReference type="KEGG" id="ehx:EMIHUDRAFT_449432"/>
<keyword evidence="2" id="KW-1185">Reference proteome</keyword>
<reference evidence="2" key="1">
    <citation type="journal article" date="2013" name="Nature">
        <title>Pan genome of the phytoplankton Emiliania underpins its global distribution.</title>
        <authorList>
            <person name="Read B.A."/>
            <person name="Kegel J."/>
            <person name="Klute M.J."/>
            <person name="Kuo A."/>
            <person name="Lefebvre S.C."/>
            <person name="Maumus F."/>
            <person name="Mayer C."/>
            <person name="Miller J."/>
            <person name="Monier A."/>
            <person name="Salamov A."/>
            <person name="Young J."/>
            <person name="Aguilar M."/>
            <person name="Claverie J.M."/>
            <person name="Frickenhaus S."/>
            <person name="Gonzalez K."/>
            <person name="Herman E.K."/>
            <person name="Lin Y.C."/>
            <person name="Napier J."/>
            <person name="Ogata H."/>
            <person name="Sarno A.F."/>
            <person name="Shmutz J."/>
            <person name="Schroeder D."/>
            <person name="de Vargas C."/>
            <person name="Verret F."/>
            <person name="von Dassow P."/>
            <person name="Valentin K."/>
            <person name="Van de Peer Y."/>
            <person name="Wheeler G."/>
            <person name="Dacks J.B."/>
            <person name="Delwiche C.F."/>
            <person name="Dyhrman S.T."/>
            <person name="Glockner G."/>
            <person name="John U."/>
            <person name="Richards T."/>
            <person name="Worden A.Z."/>
            <person name="Zhang X."/>
            <person name="Grigoriev I.V."/>
            <person name="Allen A.E."/>
            <person name="Bidle K."/>
            <person name="Borodovsky M."/>
            <person name="Bowler C."/>
            <person name="Brownlee C."/>
            <person name="Cock J.M."/>
            <person name="Elias M."/>
            <person name="Gladyshev V.N."/>
            <person name="Groth M."/>
            <person name="Guda C."/>
            <person name="Hadaegh A."/>
            <person name="Iglesias-Rodriguez M.D."/>
            <person name="Jenkins J."/>
            <person name="Jones B.M."/>
            <person name="Lawson T."/>
            <person name="Leese F."/>
            <person name="Lindquist E."/>
            <person name="Lobanov A."/>
            <person name="Lomsadze A."/>
            <person name="Malik S.B."/>
            <person name="Marsh M.E."/>
            <person name="Mackinder L."/>
            <person name="Mock T."/>
            <person name="Mueller-Roeber B."/>
            <person name="Pagarete A."/>
            <person name="Parker M."/>
            <person name="Probert I."/>
            <person name="Quesneville H."/>
            <person name="Raines C."/>
            <person name="Rensing S.A."/>
            <person name="Riano-Pachon D.M."/>
            <person name="Richier S."/>
            <person name="Rokitta S."/>
            <person name="Shiraiwa Y."/>
            <person name="Soanes D.M."/>
            <person name="van der Giezen M."/>
            <person name="Wahlund T.M."/>
            <person name="Williams B."/>
            <person name="Wilson W."/>
            <person name="Wolfe G."/>
            <person name="Wurch L.L."/>
        </authorList>
    </citation>
    <scope>NUCLEOTIDE SEQUENCE</scope>
</reference>
<dbReference type="InterPro" id="IPR008775">
    <property type="entry name" value="Phytyl_CoA_dOase-like"/>
</dbReference>
<accession>A0A0D3KBP0</accession>
<reference evidence="1" key="2">
    <citation type="submission" date="2024-10" db="UniProtKB">
        <authorList>
            <consortium name="EnsemblProtists"/>
        </authorList>
    </citation>
    <scope>IDENTIFICATION</scope>
</reference>
<dbReference type="SUPFAM" id="SSF51197">
    <property type="entry name" value="Clavaminate synthase-like"/>
    <property type="match status" value="1"/>
</dbReference>
<dbReference type="HOGENOM" id="CLU_1952900_0_0_1"/>
<dbReference type="GeneID" id="17278446"/>
<dbReference type="EnsemblProtists" id="EOD33175">
    <property type="protein sequence ID" value="EOD33175"/>
    <property type="gene ID" value="EMIHUDRAFT_449432"/>
</dbReference>
<dbReference type="Pfam" id="PF05721">
    <property type="entry name" value="PhyH"/>
    <property type="match status" value="1"/>
</dbReference>
<evidence type="ECO:0008006" key="3">
    <source>
        <dbReference type="Google" id="ProtNLM"/>
    </source>
</evidence>
<evidence type="ECO:0000313" key="1">
    <source>
        <dbReference type="EnsemblProtists" id="EOD33175"/>
    </source>
</evidence>
<evidence type="ECO:0000313" key="2">
    <source>
        <dbReference type="Proteomes" id="UP000013827"/>
    </source>
</evidence>
<name>A0A0D3KBP0_EMIH1</name>
<dbReference type="RefSeq" id="XP_005785604.1">
    <property type="nucleotide sequence ID" value="XM_005785547.1"/>
</dbReference>
<sequence>MNAGGDPRFVAPVHAVNVFVPLVNLTAANGPTEYVPGSHLDFDAKVPSKTPSLKAGSALIFDYRLKHRGLGNSGTEERPLLYITYAKPFWLDVYNFDRKRYKNLPAVAKQASRAERTEKRQRTIFGGLP</sequence>
<dbReference type="PaxDb" id="2903-EOD33175"/>
<proteinExistence type="predicted"/>
<protein>
    <recommendedName>
        <fullName evidence="3">Phytanoyl-CoA dioxygenase</fullName>
    </recommendedName>
</protein>